<protein>
    <recommendedName>
        <fullName evidence="3">HTH cro/C1-type domain-containing protein</fullName>
    </recommendedName>
</protein>
<comment type="caution">
    <text evidence="4">The sequence shown here is derived from an EMBL/GenBank/DDBJ whole genome shotgun (WGS) entry which is preliminary data.</text>
</comment>
<dbReference type="PANTHER" id="PTHR46558">
    <property type="entry name" value="TRACRIPTIONAL REGULATORY PROTEIN-RELATED-RELATED"/>
    <property type="match status" value="1"/>
</dbReference>
<evidence type="ECO:0000256" key="2">
    <source>
        <dbReference type="SAM" id="Phobius"/>
    </source>
</evidence>
<gene>
    <name evidence="4" type="ORF">CBF29_02200</name>
</gene>
<feature type="transmembrane region" description="Helical" evidence="2">
    <location>
        <begin position="83"/>
        <end position="116"/>
    </location>
</feature>
<keyword evidence="1" id="KW-0238">DNA-binding</keyword>
<keyword evidence="2" id="KW-0812">Transmembrane</keyword>
<dbReference type="RefSeq" id="WP_126806820.1">
    <property type="nucleotide sequence ID" value="NZ_NGKA01000002.1"/>
</dbReference>
<sequence>MLISKNIVKYRKENNLTQNDLANELNISRQSVSKWENGETVPSIDNLIRLSGILNISLDELITGESYLSFPFDYGRPKNKVPFILLLCGVLVSALSMGSLGWLAGVFTGLIIYLFITTLSFYDFRRYYNYWTLNQKKLVYPVGQTDTVLDNIVLPLIGFLGIRKVKELAYADMKSVELVLDKYQFNPNKSAVMGSLFKYYLPRQMRFANEPFYLKITSIANEVICLDVSFYYLYYTRTSKERIYLAPVLLFFKRKPLVFIDKDDLLPLIEEKKNVFDYKDGYDERNDSAKG</sequence>
<dbReference type="PANTHER" id="PTHR46558:SF4">
    <property type="entry name" value="DNA-BIDING PHAGE PROTEIN"/>
    <property type="match status" value="1"/>
</dbReference>
<dbReference type="CDD" id="cd00093">
    <property type="entry name" value="HTH_XRE"/>
    <property type="match status" value="1"/>
</dbReference>
<accession>A0A430B4A2</accession>
<evidence type="ECO:0000313" key="5">
    <source>
        <dbReference type="Proteomes" id="UP000287605"/>
    </source>
</evidence>
<dbReference type="AlphaFoldDB" id="A0A430B4A2"/>
<dbReference type="InterPro" id="IPR010982">
    <property type="entry name" value="Lambda_DNA-bd_dom_sf"/>
</dbReference>
<dbReference type="Pfam" id="PF01381">
    <property type="entry name" value="HTH_3"/>
    <property type="match status" value="1"/>
</dbReference>
<keyword evidence="2" id="KW-1133">Transmembrane helix</keyword>
<reference evidence="4 5" key="1">
    <citation type="submission" date="2017-05" db="EMBL/GenBank/DDBJ databases">
        <title>Vagococcus spp. assemblies.</title>
        <authorList>
            <person name="Gulvik C.A."/>
        </authorList>
    </citation>
    <scope>NUCLEOTIDE SEQUENCE [LARGE SCALE GENOMIC DNA]</scope>
    <source>
        <strain evidence="4 5">CCUG 51432</strain>
    </source>
</reference>
<dbReference type="GO" id="GO:0003677">
    <property type="term" value="F:DNA binding"/>
    <property type="evidence" value="ECO:0007669"/>
    <property type="project" value="UniProtKB-KW"/>
</dbReference>
<dbReference type="Proteomes" id="UP000287605">
    <property type="component" value="Unassembled WGS sequence"/>
</dbReference>
<evidence type="ECO:0000256" key="1">
    <source>
        <dbReference type="ARBA" id="ARBA00023125"/>
    </source>
</evidence>
<dbReference type="PROSITE" id="PS50943">
    <property type="entry name" value="HTH_CROC1"/>
    <property type="match status" value="1"/>
</dbReference>
<dbReference type="InterPro" id="IPR001387">
    <property type="entry name" value="Cro/C1-type_HTH"/>
</dbReference>
<dbReference type="EMBL" id="NGKA01000002">
    <property type="protein sequence ID" value="RSU15167.1"/>
    <property type="molecule type" value="Genomic_DNA"/>
</dbReference>
<dbReference type="OrthoDB" id="9812495at2"/>
<evidence type="ECO:0000259" key="3">
    <source>
        <dbReference type="PROSITE" id="PS50943"/>
    </source>
</evidence>
<keyword evidence="5" id="KW-1185">Reference proteome</keyword>
<dbReference type="SUPFAM" id="SSF47413">
    <property type="entry name" value="lambda repressor-like DNA-binding domains"/>
    <property type="match status" value="1"/>
</dbReference>
<feature type="domain" description="HTH cro/C1-type" evidence="3">
    <location>
        <begin position="7"/>
        <end position="61"/>
    </location>
</feature>
<evidence type="ECO:0000313" key="4">
    <source>
        <dbReference type="EMBL" id="RSU15167.1"/>
    </source>
</evidence>
<proteinExistence type="predicted"/>
<dbReference type="Gene3D" id="1.10.260.40">
    <property type="entry name" value="lambda repressor-like DNA-binding domains"/>
    <property type="match status" value="1"/>
</dbReference>
<name>A0A430B4A2_9ENTE</name>
<dbReference type="SMART" id="SM00530">
    <property type="entry name" value="HTH_XRE"/>
    <property type="match status" value="1"/>
</dbReference>
<organism evidence="4 5">
    <name type="scientific">Vagococcus elongatus</name>
    <dbReference type="NCBI Taxonomy" id="180344"/>
    <lineage>
        <taxon>Bacteria</taxon>
        <taxon>Bacillati</taxon>
        <taxon>Bacillota</taxon>
        <taxon>Bacilli</taxon>
        <taxon>Lactobacillales</taxon>
        <taxon>Enterococcaceae</taxon>
        <taxon>Vagococcus</taxon>
    </lineage>
</organism>
<keyword evidence="2" id="KW-0472">Membrane</keyword>